<evidence type="ECO:0000256" key="1">
    <source>
        <dbReference type="SAM" id="MobiDB-lite"/>
    </source>
</evidence>
<organism evidence="2">
    <name type="scientific">uncultured Acetobacteraceae bacterium</name>
    <dbReference type="NCBI Taxonomy" id="169975"/>
    <lineage>
        <taxon>Bacteria</taxon>
        <taxon>Pseudomonadati</taxon>
        <taxon>Pseudomonadota</taxon>
        <taxon>Alphaproteobacteria</taxon>
        <taxon>Acetobacterales</taxon>
        <taxon>Acetobacteraceae</taxon>
        <taxon>environmental samples</taxon>
    </lineage>
</organism>
<protein>
    <submittedName>
        <fullName evidence="2">Uncharacterized protein</fullName>
    </submittedName>
</protein>
<proteinExistence type="predicted"/>
<dbReference type="EMBL" id="CADCTL010000086">
    <property type="protein sequence ID" value="CAA9232557.1"/>
    <property type="molecule type" value="Genomic_DNA"/>
</dbReference>
<evidence type="ECO:0000313" key="2">
    <source>
        <dbReference type="EMBL" id="CAA9232557.1"/>
    </source>
</evidence>
<sequence>MRTSAWCGDSVSISSNGAEMREWARPRREPLERRAPHGTENRMTTR</sequence>
<dbReference type="AlphaFoldDB" id="A0A6J4HSD9"/>
<name>A0A6J4HSD9_9PROT</name>
<feature type="region of interest" description="Disordered" evidence="1">
    <location>
        <begin position="1"/>
        <end position="46"/>
    </location>
</feature>
<gene>
    <name evidence="2" type="ORF">AVDCRST_MAG04-1201</name>
</gene>
<feature type="compositionally biased region" description="Basic and acidic residues" evidence="1">
    <location>
        <begin position="19"/>
        <end position="40"/>
    </location>
</feature>
<reference evidence="2" key="1">
    <citation type="submission" date="2020-02" db="EMBL/GenBank/DDBJ databases">
        <authorList>
            <person name="Meier V. D."/>
        </authorList>
    </citation>
    <scope>NUCLEOTIDE SEQUENCE</scope>
    <source>
        <strain evidence="2">AVDCRST_MAG04</strain>
    </source>
</reference>
<accession>A0A6J4HSD9</accession>